<dbReference type="Proteomes" id="UP001176941">
    <property type="component" value="Chromosome 6"/>
</dbReference>
<evidence type="ECO:0000313" key="2">
    <source>
        <dbReference type="EMBL" id="CAI9176973.1"/>
    </source>
</evidence>
<evidence type="ECO:0000313" key="3">
    <source>
        <dbReference type="Proteomes" id="UP001176941"/>
    </source>
</evidence>
<sequence length="225" mass="24636">MAIPLPRVSGGFLWWIPGRESILKSHHCSNLYFKVRFWENPTKDHREAVEELRGPGNKHVACTTLLRLRECSSCSDSGDEGRGGLEAPPPSGPRAAAQQYCGPRGMTAGWAGLFPQAEEVQRERPRAPVGPAEVKILKLIHGDVVSAVLMVQLWASVWASPPEVVVVEEVRALVEQRVFMLHGAARWDLHAISPSIHPCPQDLPPDAVCSLHPPLVSCASQRCPS</sequence>
<gene>
    <name evidence="2" type="ORF">MRATA1EN1_LOCUS25935</name>
</gene>
<dbReference type="EMBL" id="OX459942">
    <property type="protein sequence ID" value="CAI9176973.1"/>
    <property type="molecule type" value="Genomic_DNA"/>
</dbReference>
<name>A0ABN8ZWL3_RANTA</name>
<proteinExistence type="predicted"/>
<reference evidence="2" key="1">
    <citation type="submission" date="2023-04" db="EMBL/GenBank/DDBJ databases">
        <authorList>
            <consortium name="ELIXIR-Norway"/>
        </authorList>
    </citation>
    <scope>NUCLEOTIDE SEQUENCE [LARGE SCALE GENOMIC DNA]</scope>
</reference>
<accession>A0ABN8ZWL3</accession>
<protein>
    <submittedName>
        <fullName evidence="2">Uncharacterized protein</fullName>
    </submittedName>
</protein>
<keyword evidence="3" id="KW-1185">Reference proteome</keyword>
<evidence type="ECO:0000256" key="1">
    <source>
        <dbReference type="SAM" id="MobiDB-lite"/>
    </source>
</evidence>
<feature type="region of interest" description="Disordered" evidence="1">
    <location>
        <begin position="75"/>
        <end position="98"/>
    </location>
</feature>
<organism evidence="2 3">
    <name type="scientific">Rangifer tarandus platyrhynchus</name>
    <name type="common">Svalbard reindeer</name>
    <dbReference type="NCBI Taxonomy" id="3082113"/>
    <lineage>
        <taxon>Eukaryota</taxon>
        <taxon>Metazoa</taxon>
        <taxon>Chordata</taxon>
        <taxon>Craniata</taxon>
        <taxon>Vertebrata</taxon>
        <taxon>Euteleostomi</taxon>
        <taxon>Mammalia</taxon>
        <taxon>Eutheria</taxon>
        <taxon>Laurasiatheria</taxon>
        <taxon>Artiodactyla</taxon>
        <taxon>Ruminantia</taxon>
        <taxon>Pecora</taxon>
        <taxon>Cervidae</taxon>
        <taxon>Odocoileinae</taxon>
        <taxon>Rangifer</taxon>
    </lineage>
</organism>